<protein>
    <recommendedName>
        <fullName evidence="1">DUF4326 domain-containing protein</fullName>
    </recommendedName>
</protein>
<dbReference type="Pfam" id="PF14216">
    <property type="entry name" value="DUF4326"/>
    <property type="match status" value="1"/>
</dbReference>
<sequence length="102" mass="11441">MPTDDSSKPSFDELMTPLTFVVHCKLESYDIYIGRPSKWGNPFIIGRDGDRHECLAKYANWLNKQPELKAAVSELKGKILGCWCAPFNLCHGDILARLADAT</sequence>
<dbReference type="EMBL" id="LAZR01048733">
    <property type="protein sequence ID" value="KKK91261.1"/>
    <property type="molecule type" value="Genomic_DNA"/>
</dbReference>
<gene>
    <name evidence="2" type="ORF">LCGC14_2714740</name>
</gene>
<accession>A0A0F9C3K7</accession>
<dbReference type="AlphaFoldDB" id="A0A0F9C3K7"/>
<feature type="domain" description="DUF4326" evidence="1">
    <location>
        <begin position="22"/>
        <end position="96"/>
    </location>
</feature>
<organism evidence="2">
    <name type="scientific">marine sediment metagenome</name>
    <dbReference type="NCBI Taxonomy" id="412755"/>
    <lineage>
        <taxon>unclassified sequences</taxon>
        <taxon>metagenomes</taxon>
        <taxon>ecological metagenomes</taxon>
    </lineage>
</organism>
<comment type="caution">
    <text evidence="2">The sequence shown here is derived from an EMBL/GenBank/DDBJ whole genome shotgun (WGS) entry which is preliminary data.</text>
</comment>
<reference evidence="2" key="1">
    <citation type="journal article" date="2015" name="Nature">
        <title>Complex archaea that bridge the gap between prokaryotes and eukaryotes.</title>
        <authorList>
            <person name="Spang A."/>
            <person name="Saw J.H."/>
            <person name="Jorgensen S.L."/>
            <person name="Zaremba-Niedzwiedzka K."/>
            <person name="Martijn J."/>
            <person name="Lind A.E."/>
            <person name="van Eijk R."/>
            <person name="Schleper C."/>
            <person name="Guy L."/>
            <person name="Ettema T.J."/>
        </authorList>
    </citation>
    <scope>NUCLEOTIDE SEQUENCE</scope>
</reference>
<name>A0A0F9C3K7_9ZZZZ</name>
<dbReference type="InterPro" id="IPR025475">
    <property type="entry name" value="DUF4326"/>
</dbReference>
<proteinExistence type="predicted"/>
<evidence type="ECO:0000313" key="2">
    <source>
        <dbReference type="EMBL" id="KKK91261.1"/>
    </source>
</evidence>
<evidence type="ECO:0000259" key="1">
    <source>
        <dbReference type="Pfam" id="PF14216"/>
    </source>
</evidence>